<accession>A0A6L2LH59</accession>
<dbReference type="AlphaFoldDB" id="A0A6L2LH59"/>
<gene>
    <name evidence="1" type="ORF">Tci_031910</name>
</gene>
<organism evidence="1">
    <name type="scientific">Tanacetum cinerariifolium</name>
    <name type="common">Dalmatian daisy</name>
    <name type="synonym">Chrysanthemum cinerariifolium</name>
    <dbReference type="NCBI Taxonomy" id="118510"/>
    <lineage>
        <taxon>Eukaryota</taxon>
        <taxon>Viridiplantae</taxon>
        <taxon>Streptophyta</taxon>
        <taxon>Embryophyta</taxon>
        <taxon>Tracheophyta</taxon>
        <taxon>Spermatophyta</taxon>
        <taxon>Magnoliopsida</taxon>
        <taxon>eudicotyledons</taxon>
        <taxon>Gunneridae</taxon>
        <taxon>Pentapetalae</taxon>
        <taxon>asterids</taxon>
        <taxon>campanulids</taxon>
        <taxon>Asterales</taxon>
        <taxon>Asteraceae</taxon>
        <taxon>Asteroideae</taxon>
        <taxon>Anthemideae</taxon>
        <taxon>Anthemidinae</taxon>
        <taxon>Tanacetum</taxon>
    </lineage>
</organism>
<dbReference type="PANTHER" id="PTHR48449:SF1">
    <property type="entry name" value="DUF1985 DOMAIN-CONTAINING PROTEIN"/>
    <property type="match status" value="1"/>
</dbReference>
<dbReference type="EMBL" id="BKCJ010004256">
    <property type="protein sequence ID" value="GEU59932.1"/>
    <property type="molecule type" value="Genomic_DNA"/>
</dbReference>
<dbReference type="Gene3D" id="1.20.5.340">
    <property type="match status" value="1"/>
</dbReference>
<protein>
    <submittedName>
        <fullName evidence="1">Phospholipase-like protein</fullName>
    </submittedName>
</protein>
<sequence>MDKEASPVENLTDNPFRNRIFPHIEVKVSVKLSDVIDIFDKMRKRSLALEDNDTVRICLLVLLEHGFLGHQLSHNLRDALYKRKVLHDAKREKWGKIQYTMTGFVWAFMIWILDAIPATYRYVHKQPTENIPRALAWELRIPFSWSRCCITKLEGIVATLTETVSSLHCTIGTLESRLLAFDGDAHVSTLTQTVSSLQGTIDTLES</sequence>
<reference evidence="1" key="1">
    <citation type="journal article" date="2019" name="Sci. Rep.">
        <title>Draft genome of Tanacetum cinerariifolium, the natural source of mosquito coil.</title>
        <authorList>
            <person name="Yamashiro T."/>
            <person name="Shiraishi A."/>
            <person name="Satake H."/>
            <person name="Nakayama K."/>
        </authorList>
    </citation>
    <scope>NUCLEOTIDE SEQUENCE</scope>
</reference>
<evidence type="ECO:0000313" key="1">
    <source>
        <dbReference type="EMBL" id="GEU59932.1"/>
    </source>
</evidence>
<proteinExistence type="predicted"/>
<comment type="caution">
    <text evidence="1">The sequence shown here is derived from an EMBL/GenBank/DDBJ whole genome shotgun (WGS) entry which is preliminary data.</text>
</comment>
<name>A0A6L2LH59_TANCI</name>
<dbReference type="PANTHER" id="PTHR48449">
    <property type="entry name" value="DUF1985 DOMAIN-CONTAINING PROTEIN"/>
    <property type="match status" value="1"/>
</dbReference>